<comment type="caution">
    <text evidence="1">The sequence shown here is derived from an EMBL/GenBank/DDBJ whole genome shotgun (WGS) entry which is preliminary data.</text>
</comment>
<accession>A0AAD2FFD4</accession>
<sequence>MDDYVKNMLEDFPIKVNKDSKQETPAGFTLTFIGGSTAIGQDLPPHLQFPTTATAPERMKLNSEIAVHLCHALGQWGLPGVKAMPVAVGMNQKGGMDDEEFAKFVQNSIMPL</sequence>
<dbReference type="EMBL" id="CAKOGP040000370">
    <property type="protein sequence ID" value="CAJ1934740.1"/>
    <property type="molecule type" value="Genomic_DNA"/>
</dbReference>
<proteinExistence type="predicted"/>
<keyword evidence="2" id="KW-1185">Reference proteome</keyword>
<evidence type="ECO:0000313" key="2">
    <source>
        <dbReference type="Proteomes" id="UP001295423"/>
    </source>
</evidence>
<protein>
    <submittedName>
        <fullName evidence="1">Uncharacterized protein</fullName>
    </submittedName>
</protein>
<gene>
    <name evidence="1" type="ORF">CYCCA115_LOCUS4079</name>
</gene>
<evidence type="ECO:0000313" key="1">
    <source>
        <dbReference type="EMBL" id="CAJ1934740.1"/>
    </source>
</evidence>
<organism evidence="1 2">
    <name type="scientific">Cylindrotheca closterium</name>
    <dbReference type="NCBI Taxonomy" id="2856"/>
    <lineage>
        <taxon>Eukaryota</taxon>
        <taxon>Sar</taxon>
        <taxon>Stramenopiles</taxon>
        <taxon>Ochrophyta</taxon>
        <taxon>Bacillariophyta</taxon>
        <taxon>Bacillariophyceae</taxon>
        <taxon>Bacillariophycidae</taxon>
        <taxon>Bacillariales</taxon>
        <taxon>Bacillariaceae</taxon>
        <taxon>Cylindrotheca</taxon>
    </lineage>
</organism>
<dbReference type="AlphaFoldDB" id="A0AAD2FFD4"/>
<dbReference type="Proteomes" id="UP001295423">
    <property type="component" value="Unassembled WGS sequence"/>
</dbReference>
<name>A0AAD2FFD4_9STRA</name>
<reference evidence="1" key="1">
    <citation type="submission" date="2023-08" db="EMBL/GenBank/DDBJ databases">
        <authorList>
            <person name="Audoor S."/>
            <person name="Bilcke G."/>
        </authorList>
    </citation>
    <scope>NUCLEOTIDE SEQUENCE</scope>
</reference>